<evidence type="ECO:0000256" key="2">
    <source>
        <dbReference type="ARBA" id="ARBA00022679"/>
    </source>
</evidence>
<dbReference type="PANTHER" id="PTHR35897">
    <property type="entry name" value="METHYLTRANSFERASE AUSD"/>
    <property type="match status" value="1"/>
</dbReference>
<dbReference type="HOGENOM" id="CLU_051542_1_0_1"/>
<dbReference type="AlphaFoldDB" id="W4KNW0"/>
<dbReference type="SUPFAM" id="SSF53335">
    <property type="entry name" value="S-adenosyl-L-methionine-dependent methyltransferases"/>
    <property type="match status" value="1"/>
</dbReference>
<evidence type="ECO:0000313" key="6">
    <source>
        <dbReference type="Proteomes" id="UP000030671"/>
    </source>
</evidence>
<dbReference type="eggNOG" id="ENOG502S0S9">
    <property type="taxonomic scope" value="Eukaryota"/>
</dbReference>
<dbReference type="EMBL" id="KI925454">
    <property type="protein sequence ID" value="ETW87075.1"/>
    <property type="molecule type" value="Genomic_DNA"/>
</dbReference>
<gene>
    <name evidence="5" type="ORF">HETIRDRAFT_305531</name>
</gene>
<dbReference type="GO" id="GO:0016740">
    <property type="term" value="F:transferase activity"/>
    <property type="evidence" value="ECO:0007669"/>
    <property type="project" value="UniProtKB-KW"/>
</dbReference>
<reference evidence="5 6" key="1">
    <citation type="journal article" date="2012" name="New Phytol.">
        <title>Insight into trade-off between wood decay and parasitism from the genome of a fungal forest pathogen.</title>
        <authorList>
            <person name="Olson A."/>
            <person name="Aerts A."/>
            <person name="Asiegbu F."/>
            <person name="Belbahri L."/>
            <person name="Bouzid O."/>
            <person name="Broberg A."/>
            <person name="Canback B."/>
            <person name="Coutinho P.M."/>
            <person name="Cullen D."/>
            <person name="Dalman K."/>
            <person name="Deflorio G."/>
            <person name="van Diepen L.T."/>
            <person name="Dunand C."/>
            <person name="Duplessis S."/>
            <person name="Durling M."/>
            <person name="Gonthier P."/>
            <person name="Grimwood J."/>
            <person name="Fossdal C.G."/>
            <person name="Hansson D."/>
            <person name="Henrissat B."/>
            <person name="Hietala A."/>
            <person name="Himmelstrand K."/>
            <person name="Hoffmeister D."/>
            <person name="Hogberg N."/>
            <person name="James T.Y."/>
            <person name="Karlsson M."/>
            <person name="Kohler A."/>
            <person name="Kues U."/>
            <person name="Lee Y.H."/>
            <person name="Lin Y.C."/>
            <person name="Lind M."/>
            <person name="Lindquist E."/>
            <person name="Lombard V."/>
            <person name="Lucas S."/>
            <person name="Lunden K."/>
            <person name="Morin E."/>
            <person name="Murat C."/>
            <person name="Park J."/>
            <person name="Raffaello T."/>
            <person name="Rouze P."/>
            <person name="Salamov A."/>
            <person name="Schmutz J."/>
            <person name="Solheim H."/>
            <person name="Stahlberg J."/>
            <person name="Velez H."/>
            <person name="de Vries R.P."/>
            <person name="Wiebenga A."/>
            <person name="Woodward S."/>
            <person name="Yakovlev I."/>
            <person name="Garbelotto M."/>
            <person name="Martin F."/>
            <person name="Grigoriev I.V."/>
            <person name="Stenlid J."/>
        </authorList>
    </citation>
    <scope>NUCLEOTIDE SEQUENCE [LARGE SCALE GENOMIC DNA]</scope>
    <source>
        <strain evidence="5 6">TC 32-1</strain>
    </source>
</reference>
<dbReference type="InParanoid" id="W4KNW0"/>
<evidence type="ECO:0008006" key="7">
    <source>
        <dbReference type="Google" id="ProtNLM"/>
    </source>
</evidence>
<evidence type="ECO:0000256" key="4">
    <source>
        <dbReference type="ARBA" id="ARBA00038314"/>
    </source>
</evidence>
<dbReference type="OrthoDB" id="2094832at2759"/>
<dbReference type="KEGG" id="hir:HETIRDRAFT_305531"/>
<dbReference type="RefSeq" id="XP_009541019.1">
    <property type="nucleotide sequence ID" value="XM_009542724.1"/>
</dbReference>
<dbReference type="PANTHER" id="PTHR35897:SF1">
    <property type="entry name" value="METHYLTRANSFERASE AUSD"/>
    <property type="match status" value="1"/>
</dbReference>
<comment type="pathway">
    <text evidence="1">Secondary metabolite biosynthesis.</text>
</comment>
<keyword evidence="2" id="KW-0808">Transferase</keyword>
<dbReference type="GeneID" id="20669333"/>
<sequence length="425" mass="47371">MARCPWASSYLSPPFRIRNDARGWFITLSDGQCHRYHTQRSDPHILGRPFRRTTPGVLCYIYDKRTTAYSVKTCADGTPVGKHGQVCLKGRSSIWSPSPHLTTTSTTDSFFVKNIRSMAETDRLGTLRAEFGALPLQDIMFYNLDDAESAFFKSQTGITDDEQLKKHIVEAQEEAFKVYPYPCIRRFAFTKLKISRLFAYDALLELGKKREGAILLDIGCCFGNDVRKAIADGYPVQNVIASDLEKDFWTLGYKLFQDTPESFPVPFIPGDALNPSHLKVVPPFVVTTAPSGPAPDLQSLTSLNPLLGRVSAIHASSFFHIFPEEGQLQLVKAFAGLLSPEPGSMIFGQHGSNTVKGLRGPISKGIFMFCHSPDSWKKLWEEEAFEKGTFKVEATLEEVARPDGTALLPGQTQTSQLMTWCVTRI</sequence>
<keyword evidence="3" id="KW-0949">S-adenosyl-L-methionine</keyword>
<proteinExistence type="inferred from homology"/>
<name>W4KNW0_HETIT</name>
<evidence type="ECO:0000256" key="1">
    <source>
        <dbReference type="ARBA" id="ARBA00005179"/>
    </source>
</evidence>
<evidence type="ECO:0000256" key="3">
    <source>
        <dbReference type="ARBA" id="ARBA00022691"/>
    </source>
</evidence>
<dbReference type="Gene3D" id="3.40.50.150">
    <property type="entry name" value="Vaccinia Virus protein VP39"/>
    <property type="match status" value="1"/>
</dbReference>
<dbReference type="InterPro" id="IPR051654">
    <property type="entry name" value="Meroterpenoid_MTases"/>
</dbReference>
<dbReference type="Proteomes" id="UP000030671">
    <property type="component" value="Unassembled WGS sequence"/>
</dbReference>
<dbReference type="InterPro" id="IPR029063">
    <property type="entry name" value="SAM-dependent_MTases_sf"/>
</dbReference>
<protein>
    <recommendedName>
        <fullName evidence="7">Methyltransferase domain-containing protein</fullName>
    </recommendedName>
</protein>
<comment type="similarity">
    <text evidence="4">Belongs to the class I-like SAM-binding methyltransferase superfamily.</text>
</comment>
<keyword evidence="6" id="KW-1185">Reference proteome</keyword>
<accession>W4KNW0</accession>
<organism evidence="5 6">
    <name type="scientific">Heterobasidion irregulare (strain TC 32-1)</name>
    <dbReference type="NCBI Taxonomy" id="747525"/>
    <lineage>
        <taxon>Eukaryota</taxon>
        <taxon>Fungi</taxon>
        <taxon>Dikarya</taxon>
        <taxon>Basidiomycota</taxon>
        <taxon>Agaricomycotina</taxon>
        <taxon>Agaricomycetes</taxon>
        <taxon>Russulales</taxon>
        <taxon>Bondarzewiaceae</taxon>
        <taxon>Heterobasidion</taxon>
        <taxon>Heterobasidion annosum species complex</taxon>
    </lineage>
</organism>
<evidence type="ECO:0000313" key="5">
    <source>
        <dbReference type="EMBL" id="ETW87075.1"/>
    </source>
</evidence>